<name>A0A3S2UQI3_9SPHI</name>
<dbReference type="EMBL" id="SACK01000002">
    <property type="protein sequence ID" value="RVU02004.1"/>
    <property type="molecule type" value="Genomic_DNA"/>
</dbReference>
<dbReference type="OrthoDB" id="796327at2"/>
<proteinExistence type="predicted"/>
<comment type="caution">
    <text evidence="1">The sequence shown here is derived from an EMBL/GenBank/DDBJ whole genome shotgun (WGS) entry which is preliminary data.</text>
</comment>
<dbReference type="InterPro" id="IPR019613">
    <property type="entry name" value="DUF4198"/>
</dbReference>
<dbReference type="Proteomes" id="UP000282759">
    <property type="component" value="Unassembled WGS sequence"/>
</dbReference>
<protein>
    <submittedName>
        <fullName evidence="1">DUF4198 domain-containing protein</fullName>
    </submittedName>
</protein>
<dbReference type="Pfam" id="PF10670">
    <property type="entry name" value="DUF4198"/>
    <property type="match status" value="1"/>
</dbReference>
<accession>A0A3S2UQI3</accession>
<gene>
    <name evidence="1" type="ORF">EOD41_08610</name>
</gene>
<reference evidence="1 2" key="1">
    <citation type="submission" date="2019-01" db="EMBL/GenBank/DDBJ databases">
        <authorList>
            <person name="Chen W.-M."/>
        </authorList>
    </citation>
    <scope>NUCLEOTIDE SEQUENCE [LARGE SCALE GENOMIC DNA]</scope>
    <source>
        <strain evidence="1 2">YBJ-36</strain>
    </source>
</reference>
<dbReference type="AlphaFoldDB" id="A0A3S2UQI3"/>
<evidence type="ECO:0000313" key="1">
    <source>
        <dbReference type="EMBL" id="RVU02004.1"/>
    </source>
</evidence>
<dbReference type="RefSeq" id="WP_127704368.1">
    <property type="nucleotide sequence ID" value="NZ_SACK01000002.1"/>
</dbReference>
<sequence length="280" mass="31277">MKRVFLPILAAFIVAVSVAASSGSFLLAENFYLHKGDKLSIKLFTGLQTNEDGYQGPRSKNAEFALYEGSKKIPLTASISDTAIAVNNYEMANQGLAMLHCTQTATQEADSYDVAQYFEHEGQTTISQNIKDMNADMVTETRHNFLKTLVRVDKPSGDAYSQVLGDELEIVLKNNPYKMNYGDDVTAVLYHKGKPLVSAPVVLYVKTTRGSVYPEKLNTDEKGQVYFKLSREGIYLIRSLYTPGGKNDELETWWASYTFAFSSANDLPNTYKEFGFGNYH</sequence>
<evidence type="ECO:0000313" key="2">
    <source>
        <dbReference type="Proteomes" id="UP000282759"/>
    </source>
</evidence>
<keyword evidence="2" id="KW-1185">Reference proteome</keyword>
<organism evidence="1 2">
    <name type="scientific">Mucilaginibacter limnophilus</name>
    <dbReference type="NCBI Taxonomy" id="1932778"/>
    <lineage>
        <taxon>Bacteria</taxon>
        <taxon>Pseudomonadati</taxon>
        <taxon>Bacteroidota</taxon>
        <taxon>Sphingobacteriia</taxon>
        <taxon>Sphingobacteriales</taxon>
        <taxon>Sphingobacteriaceae</taxon>
        <taxon>Mucilaginibacter</taxon>
    </lineage>
</organism>